<dbReference type="AlphaFoldDB" id="A0A654M3P6"/>
<evidence type="ECO:0000313" key="2">
    <source>
        <dbReference type="Proteomes" id="UP000058925"/>
    </source>
</evidence>
<proteinExistence type="predicted"/>
<dbReference type="KEGG" id="taa:NMY3_03695"/>
<accession>A0A654M3P6</accession>
<reference evidence="2" key="1">
    <citation type="submission" date="2015-10" db="EMBL/GenBank/DDBJ databases">
        <title>Niche specialization of a soil ammonia-oxidizing archaeon, Candidatus Nitrosocosmicus oleophilus.</title>
        <authorList>
            <person name="Jung M.-Y."/>
            <person name="Rhee S.-K."/>
        </authorList>
    </citation>
    <scope>NUCLEOTIDE SEQUENCE [LARGE SCALE GENOMIC DNA]</scope>
    <source>
        <strain evidence="2">MY3</strain>
    </source>
</reference>
<sequence>MLSKELIEMSPDNVSFILKIDSGMRKVGVNKIIGFKDHLEIDFLDESSVM</sequence>
<dbReference type="Proteomes" id="UP000058925">
    <property type="component" value="Chromosome"/>
</dbReference>
<protein>
    <submittedName>
        <fullName evidence="1">Uncharacterized protein</fullName>
    </submittedName>
</protein>
<gene>
    <name evidence="1" type="ORF">NMY3_03695</name>
</gene>
<evidence type="ECO:0000313" key="1">
    <source>
        <dbReference type="EMBL" id="ALI37877.1"/>
    </source>
</evidence>
<keyword evidence="2" id="KW-1185">Reference proteome</keyword>
<name>A0A654M3P6_9ARCH</name>
<organism evidence="1 2">
    <name type="scientific">Candidatus Nitrosocosmicus oleophilus</name>
    <dbReference type="NCBI Taxonomy" id="1353260"/>
    <lineage>
        <taxon>Archaea</taxon>
        <taxon>Nitrososphaerota</taxon>
        <taxon>Nitrososphaeria</taxon>
        <taxon>Nitrososphaerales</taxon>
        <taxon>Nitrososphaeraceae</taxon>
        <taxon>Candidatus Nitrosocosmicus</taxon>
    </lineage>
</organism>
<dbReference type="EMBL" id="CP012850">
    <property type="protein sequence ID" value="ALI37877.1"/>
    <property type="molecule type" value="Genomic_DNA"/>
</dbReference>